<dbReference type="AlphaFoldDB" id="A0A7X5LNM6"/>
<reference evidence="1 2" key="1">
    <citation type="submission" date="2020-01" db="EMBL/GenBank/DDBJ databases">
        <authorList>
            <person name="Chen J."/>
            <person name="Zhu S."/>
            <person name="Yang J."/>
        </authorList>
    </citation>
    <scope>NUCLEOTIDE SEQUENCE [LARGE SCALE GENOMIC DNA]</scope>
    <source>
        <strain evidence="1 2">345S023</strain>
    </source>
</reference>
<organism evidence="1 2">
    <name type="scientific">Alteromonas profundi</name>
    <dbReference type="NCBI Taxonomy" id="2696062"/>
    <lineage>
        <taxon>Bacteria</taxon>
        <taxon>Pseudomonadati</taxon>
        <taxon>Pseudomonadota</taxon>
        <taxon>Gammaproteobacteria</taxon>
        <taxon>Alteromonadales</taxon>
        <taxon>Alteromonadaceae</taxon>
        <taxon>Alteromonas/Salinimonas group</taxon>
        <taxon>Alteromonas</taxon>
    </lineage>
</organism>
<name>A0A7X5LNM6_9ALTE</name>
<gene>
    <name evidence="1" type="ORF">GTH32_13820</name>
</gene>
<keyword evidence="2" id="KW-1185">Reference proteome</keyword>
<proteinExistence type="predicted"/>
<protein>
    <recommendedName>
        <fullName evidence="3">Porin</fullName>
    </recommendedName>
</protein>
<dbReference type="EMBL" id="JAAAWN010000019">
    <property type="protein sequence ID" value="NDV92254.1"/>
    <property type="molecule type" value="Genomic_DNA"/>
</dbReference>
<comment type="caution">
    <text evidence="1">The sequence shown here is derived from an EMBL/GenBank/DDBJ whole genome shotgun (WGS) entry which is preliminary data.</text>
</comment>
<evidence type="ECO:0000313" key="2">
    <source>
        <dbReference type="Proteomes" id="UP000470213"/>
    </source>
</evidence>
<sequence length="402" mass="45976">MKSIKALLLGIVLISKGVLADTTLLVRSSVVTPRENTGFQQNGVSHQRFSGNGIQLSQAVLTSDIQLSNSWQLSGVVNGYEDGEQHLGISQLFVKYRPLVAHSIKPEVKIGAFYPAISAENTDIGWLARDFISNSAINSWIGEELRIGGVEASLRRNGRQHRSDWSWKLIGSVFKGNDSTGTLLSWRGFALHDRQSLYNERINFAPIPWVVDESELAAPPWTEPFREIDSRLGFYLAAHLAYQRKSELRYYYYDNRADNTQLDIDRIYAWHTKFHSFTLRHFISPALSVYGQALIGDTLMGDYVVYNDFYSAYIAASYQRAQSRFSARIDWYQVIDRDEISEDPNDSRGEAFTLNYTKTLSTHLNVSAEWQINRGRQANLLFFQDTQDYSERLLQFAVTFRY</sequence>
<accession>A0A7X5LNM6</accession>
<evidence type="ECO:0000313" key="1">
    <source>
        <dbReference type="EMBL" id="NDV92254.1"/>
    </source>
</evidence>
<evidence type="ECO:0008006" key="3">
    <source>
        <dbReference type="Google" id="ProtNLM"/>
    </source>
</evidence>
<dbReference type="Proteomes" id="UP000470213">
    <property type="component" value="Unassembled WGS sequence"/>
</dbReference>